<gene>
    <name evidence="1" type="ORF">GA0061101_10676</name>
</gene>
<organism evidence="1 2">
    <name type="scientific">Rhizobium lusitanum</name>
    <dbReference type="NCBI Taxonomy" id="293958"/>
    <lineage>
        <taxon>Bacteria</taxon>
        <taxon>Pseudomonadati</taxon>
        <taxon>Pseudomonadota</taxon>
        <taxon>Alphaproteobacteria</taxon>
        <taxon>Hyphomicrobiales</taxon>
        <taxon>Rhizobiaceae</taxon>
        <taxon>Rhizobium/Agrobacterium group</taxon>
        <taxon>Rhizobium</taxon>
    </lineage>
</organism>
<dbReference type="Proteomes" id="UP000199205">
    <property type="component" value="Unassembled WGS sequence"/>
</dbReference>
<dbReference type="EMBL" id="FMAF01000006">
    <property type="protein sequence ID" value="SCB30211.1"/>
    <property type="molecule type" value="Genomic_DNA"/>
</dbReference>
<dbReference type="OrthoDB" id="7210206at2"/>
<evidence type="ECO:0000313" key="2">
    <source>
        <dbReference type="Proteomes" id="UP000199205"/>
    </source>
</evidence>
<name>A0A1C3VQZ7_9HYPH</name>
<proteinExistence type="predicted"/>
<dbReference type="RefSeq" id="WP_092573951.1">
    <property type="nucleotide sequence ID" value="NZ_FMAF01000006.1"/>
</dbReference>
<sequence length="297" mass="30688">MPSTFTPNLHLELQATGEDTNVWGQNLNNNVFSIIDNALGGTLLLPLTNINVTLTTTQAQNSIIVLSGTLTANVSIIFPNIGRTYLIANVTSGAFSVTLSNGGAASIVVQQGTGAYYTCNTTGFFGTPDVHGPDGAPNGNLPMFSGTSGKVLVDSGTTPPIIATQSEAEAGTDNTVYNTPLRTTQQTTARIASQPQAQAGTDNSAIMTPLRTSQAINTIGTAAPSQSQDVNTTTFPIGTVVMAQGAANRCALVPVFLSAVDNRRYTLAGGGSQLAGNWLARGELDGSTTFTMVQRAS</sequence>
<evidence type="ECO:0000313" key="1">
    <source>
        <dbReference type="EMBL" id="SCB30211.1"/>
    </source>
</evidence>
<dbReference type="AlphaFoldDB" id="A0A1C3VQZ7"/>
<reference evidence="1 2" key="1">
    <citation type="submission" date="2016-08" db="EMBL/GenBank/DDBJ databases">
        <authorList>
            <person name="Seilhamer J.J."/>
        </authorList>
    </citation>
    <scope>NUCLEOTIDE SEQUENCE [LARGE SCALE GENOMIC DNA]</scope>
    <source>
        <strain evidence="1 2">P1-7</strain>
    </source>
</reference>
<accession>A0A1C3VQZ7</accession>
<protein>
    <submittedName>
        <fullName evidence="1">Uncharacterized protein</fullName>
    </submittedName>
</protein>